<evidence type="ECO:0000256" key="5">
    <source>
        <dbReference type="ARBA" id="ARBA00022695"/>
    </source>
</evidence>
<dbReference type="Pfam" id="PF14700">
    <property type="entry name" value="RPOL_N"/>
    <property type="match status" value="1"/>
</dbReference>
<evidence type="ECO:0000256" key="9">
    <source>
        <dbReference type="PROSITE-ProRule" id="PRU00708"/>
    </source>
</evidence>
<dbReference type="PANTHER" id="PTHR10102">
    <property type="entry name" value="DNA-DIRECTED RNA POLYMERASE, MITOCHONDRIAL"/>
    <property type="match status" value="1"/>
</dbReference>
<evidence type="ECO:0000313" key="13">
    <source>
        <dbReference type="EMBL" id="CAL1532781.1"/>
    </source>
</evidence>
<keyword evidence="4 10" id="KW-0808">Transferase</keyword>
<evidence type="ECO:0000259" key="12">
    <source>
        <dbReference type="SMART" id="SM01311"/>
    </source>
</evidence>
<evidence type="ECO:0000256" key="7">
    <source>
        <dbReference type="ARBA" id="ARBA00023163"/>
    </source>
</evidence>
<dbReference type="PROSITE" id="PS00489">
    <property type="entry name" value="RNA_POL_PHAGE_2"/>
    <property type="match status" value="1"/>
</dbReference>
<dbReference type="Gene3D" id="1.10.150.20">
    <property type="entry name" value="5' to 3' exonuclease, C-terminal subdomain"/>
    <property type="match status" value="1"/>
</dbReference>
<evidence type="ECO:0000256" key="4">
    <source>
        <dbReference type="ARBA" id="ARBA00022679"/>
    </source>
</evidence>
<dbReference type="PROSITE" id="PS00900">
    <property type="entry name" value="RNA_POL_PHAGE_1"/>
    <property type="match status" value="1"/>
</dbReference>
<name>A0AAV2HJR1_LYMST</name>
<feature type="repeat" description="PPR" evidence="9">
    <location>
        <begin position="491"/>
        <end position="525"/>
    </location>
</feature>
<dbReference type="FunFam" id="1.10.287.280:FF:000001">
    <property type="entry name" value="DNA-directed RNA polymerase"/>
    <property type="match status" value="1"/>
</dbReference>
<dbReference type="GO" id="GO:0003899">
    <property type="term" value="F:DNA-directed RNA polymerase activity"/>
    <property type="evidence" value="ECO:0007669"/>
    <property type="project" value="UniProtKB-EC"/>
</dbReference>
<dbReference type="InterPro" id="IPR037159">
    <property type="entry name" value="RNA_POL_N_sf"/>
</dbReference>
<evidence type="ECO:0000256" key="11">
    <source>
        <dbReference type="SAM" id="Coils"/>
    </source>
</evidence>
<proteinExistence type="inferred from homology"/>
<keyword evidence="3 10" id="KW-0240">DNA-directed RNA polymerase</keyword>
<protein>
    <recommendedName>
        <fullName evidence="2 10">DNA-directed RNA polymerase</fullName>
        <ecNumber evidence="2 10">2.7.7.6</ecNumber>
    </recommendedName>
</protein>
<gene>
    <name evidence="13" type="ORF">GSLYS_00006799001</name>
</gene>
<dbReference type="SUPFAM" id="SSF56672">
    <property type="entry name" value="DNA/RNA polymerases"/>
    <property type="match status" value="1"/>
</dbReference>
<evidence type="ECO:0000256" key="10">
    <source>
        <dbReference type="RuleBase" id="RU003805"/>
    </source>
</evidence>
<dbReference type="Gene3D" id="1.10.287.280">
    <property type="match status" value="1"/>
</dbReference>
<dbReference type="GO" id="GO:0034245">
    <property type="term" value="C:mitochondrial DNA-directed RNA polymerase complex"/>
    <property type="evidence" value="ECO:0007669"/>
    <property type="project" value="TreeGrafter"/>
</dbReference>
<organism evidence="13 14">
    <name type="scientific">Lymnaea stagnalis</name>
    <name type="common">Great pond snail</name>
    <name type="synonym">Helix stagnalis</name>
    <dbReference type="NCBI Taxonomy" id="6523"/>
    <lineage>
        <taxon>Eukaryota</taxon>
        <taxon>Metazoa</taxon>
        <taxon>Spiralia</taxon>
        <taxon>Lophotrochozoa</taxon>
        <taxon>Mollusca</taxon>
        <taxon>Gastropoda</taxon>
        <taxon>Heterobranchia</taxon>
        <taxon>Euthyneura</taxon>
        <taxon>Panpulmonata</taxon>
        <taxon>Hygrophila</taxon>
        <taxon>Lymnaeoidea</taxon>
        <taxon>Lymnaeidae</taxon>
        <taxon>Lymnaea</taxon>
    </lineage>
</organism>
<sequence>MSFIKFTLCRRLICAQRDLKQSVFLAAKFSHNTRTLSFEVPSILRHSENVGIISEFRAQRSYSASASVKPHMTLAMQKWKRKKRKSKTQQKKEMEQLQQDLVKLLTKRAIQLVKDKSLLGARRTIVMTHVFTNLHDSLNADNGLMTAISSEAGDVVTSSKFRNSSDLVAHHLEAHIMNPYKTSKRLLKDSSKSNQKQSSPLMHNPVLIENEGYNLESKDFKPGGSFDKWQDTRISDIPKESEAKYSSTFTKPFDYFELFPESAKLLKQPLTSNSSTDFSACVEKFKSDLEQEKELHLDGSYLNNESISELKENKFVDENKLKSMSFADKTTISKTSLQITGKKIHLPSSTKMFSERVAKNTLNIDYEDNTCSMVEAILMESNYPMEKDDMYTLDEIDVTSQKKNAEQVKFVKKNNVTTTLKVPVGGSHPKSKTAPNEKKHLKHFKQSNINVSGELQELNDASFAEACCFTGYELLAVRNLQYQSTKHKIGSVQVFNKLIHSLAKKRDLQTIKNLFSLLKKQGLLPTLQTYAGCLECIGRMHRPDTTLCAKILSDVKNNDLCLEEIANKCSFESDEFTYVLKAIKFVEPDFVPNPANFVMQYKNNLLDELNVNNEKTIEKNQYAIQMRREDILSRASRQIEIEKNGEIVVDSIYTSSRTQLNPKLKQLQNKVLEDWKKVLTESFEQKLAGFEKRAHDNVNMTLYPYLKLLPPEDYVNIIFKCLKELFSTSEGYSPTQVLIRSMLGNAVNLKYNIATRVATGMDVKIMKLYEDYMESYLDPDFDLDNHRHIWLRAVSKNYDTVNMDLSPKKWPVHIHREIGKFLLEMILYDLKIDANLLRTRAPERLVPAFCTIFRPDVSLLSNSEIKLHPVVTKLFKVDTIESFSFDPSIVPMLVPPVPWISRNIGGLLLGSNALVRMPPDMHHVDILKKSNASQYPAVLDSLNTVGACAWIMNKSILDLQIEIFNKNGNPQLKVSPSATDLPPLPNITPEMTGKEKLLVYRERMQLQQQKQDVHGLWCSDLYRLSIANKYRDEVFWFPHSLDFRGRTYPLPPHFNHLGSDNVRGMLLFAKGKPLGEKGYEWIKIHLVNLTGFKKRCSNQERLQFADEMLEEIMDSADYPLTGRKWWQKADEPWQALACCMEIAKIERFQGKKEDYICHFPVHQDGSCNGLQHYAALGRDQAGAESVNLHPFSSPKDVYSDVVELVEKVRKENAEQGSEIAKILDGFIKRKVIKQTIMTTVYGVTRYGAKAQIHRQLKDIPDFPSEHAWAASLYLTETTFMCLREMFKATKDIQDWLTEAASLISSFAPVEWVTPLGFPVFQPYYKRLSKAESKHDKFKPNTMKQKNAFPPNYIHSLDSTHMMLTSLYCMHAGITFVSVHDCFWTHACDVAIMNKICREQFVNMHKQPLLENLSEHLVQLVQTSKMDPNLQEAVKDCNIPALIKLLTNVPKRGTFNLDNVLESTYFFS</sequence>
<feature type="coiled-coil region" evidence="11">
    <location>
        <begin position="80"/>
        <end position="107"/>
    </location>
</feature>
<comment type="caution">
    <text evidence="13">The sequence shown here is derived from an EMBL/GenBank/DDBJ whole genome shotgun (WGS) entry which is preliminary data.</text>
</comment>
<dbReference type="Proteomes" id="UP001497497">
    <property type="component" value="Unassembled WGS sequence"/>
</dbReference>
<dbReference type="SMART" id="SM01311">
    <property type="entry name" value="RPOL_N"/>
    <property type="match status" value="1"/>
</dbReference>
<reference evidence="13 14" key="1">
    <citation type="submission" date="2024-04" db="EMBL/GenBank/DDBJ databases">
        <authorList>
            <consortium name="Genoscope - CEA"/>
            <person name="William W."/>
        </authorList>
    </citation>
    <scope>NUCLEOTIDE SEQUENCE [LARGE SCALE GENOMIC DNA]</scope>
</reference>
<evidence type="ECO:0000256" key="8">
    <source>
        <dbReference type="ARBA" id="ARBA00048552"/>
    </source>
</evidence>
<evidence type="ECO:0000256" key="6">
    <source>
        <dbReference type="ARBA" id="ARBA00022946"/>
    </source>
</evidence>
<keyword evidence="11" id="KW-0175">Coiled coil</keyword>
<evidence type="ECO:0000256" key="1">
    <source>
        <dbReference type="ARBA" id="ARBA00009493"/>
    </source>
</evidence>
<dbReference type="EC" id="2.7.7.6" evidence="2 10"/>
<evidence type="ECO:0000256" key="3">
    <source>
        <dbReference type="ARBA" id="ARBA00022478"/>
    </source>
</evidence>
<accession>A0AAV2HJR1</accession>
<dbReference type="InterPro" id="IPR002092">
    <property type="entry name" value="DNA-dir_Rpol_phage-type"/>
</dbReference>
<comment type="catalytic activity">
    <reaction evidence="8 10">
        <text>RNA(n) + a ribonucleoside 5'-triphosphate = RNA(n+1) + diphosphate</text>
        <dbReference type="Rhea" id="RHEA:21248"/>
        <dbReference type="Rhea" id="RHEA-COMP:14527"/>
        <dbReference type="Rhea" id="RHEA-COMP:17342"/>
        <dbReference type="ChEBI" id="CHEBI:33019"/>
        <dbReference type="ChEBI" id="CHEBI:61557"/>
        <dbReference type="ChEBI" id="CHEBI:140395"/>
        <dbReference type="EC" id="2.7.7.6"/>
    </reaction>
</comment>
<dbReference type="PROSITE" id="PS51375">
    <property type="entry name" value="PPR"/>
    <property type="match status" value="1"/>
</dbReference>
<feature type="domain" description="DNA-directed RNA polymerase N-terminal" evidence="12">
    <location>
        <begin position="636"/>
        <end position="947"/>
    </location>
</feature>
<dbReference type="InterPro" id="IPR029262">
    <property type="entry name" value="RPOL_N"/>
</dbReference>
<keyword evidence="5 10" id="KW-0548">Nucleotidyltransferase</keyword>
<dbReference type="InterPro" id="IPR002885">
    <property type="entry name" value="PPR_rpt"/>
</dbReference>
<comment type="function">
    <text evidence="10">DNA-dependent RNA polymerase catalyzes the transcription of DNA into RNA using the four ribonucleoside triphosphates as substrates.</text>
</comment>
<keyword evidence="7 10" id="KW-0804">Transcription</keyword>
<keyword evidence="14" id="KW-1185">Reference proteome</keyword>
<dbReference type="EMBL" id="CAXITT010000125">
    <property type="protein sequence ID" value="CAL1532781.1"/>
    <property type="molecule type" value="Genomic_DNA"/>
</dbReference>
<dbReference type="GO" id="GO:0006390">
    <property type="term" value="P:mitochondrial transcription"/>
    <property type="evidence" value="ECO:0007669"/>
    <property type="project" value="TreeGrafter"/>
</dbReference>
<evidence type="ECO:0000313" key="14">
    <source>
        <dbReference type="Proteomes" id="UP001497497"/>
    </source>
</evidence>
<evidence type="ECO:0000256" key="2">
    <source>
        <dbReference type="ARBA" id="ARBA00012418"/>
    </source>
</evidence>
<dbReference type="PANTHER" id="PTHR10102:SF0">
    <property type="entry name" value="DNA-DIRECTED RNA POLYMERASE, MITOCHONDRIAL"/>
    <property type="match status" value="1"/>
</dbReference>
<comment type="similarity">
    <text evidence="1 10">Belongs to the phage and mitochondrial RNA polymerase family.</text>
</comment>
<dbReference type="InterPro" id="IPR046950">
    <property type="entry name" value="DNA-dir_Rpol_C_phage-type"/>
</dbReference>
<dbReference type="InterPro" id="IPR043502">
    <property type="entry name" value="DNA/RNA_pol_sf"/>
</dbReference>
<dbReference type="GO" id="GO:0001018">
    <property type="term" value="F:mitochondrial promoter sequence-specific DNA binding"/>
    <property type="evidence" value="ECO:0007669"/>
    <property type="project" value="TreeGrafter"/>
</dbReference>
<dbReference type="Pfam" id="PF00940">
    <property type="entry name" value="RNA_pol"/>
    <property type="match status" value="1"/>
</dbReference>
<dbReference type="Gene3D" id="1.10.1320.10">
    <property type="entry name" value="DNA-directed RNA polymerase, N-terminal domain"/>
    <property type="match status" value="1"/>
</dbReference>
<keyword evidence="6" id="KW-0809">Transit peptide</keyword>